<dbReference type="PANTHER" id="PTHR22981">
    <property type="entry name" value="3-HYDROXYISOBUTYRATE DEHYDROGENASE-RELATED"/>
    <property type="match status" value="1"/>
</dbReference>
<accession>A0ABT2XB65</accession>
<dbReference type="SUPFAM" id="SSF48179">
    <property type="entry name" value="6-phosphogluconate dehydrogenase C-terminal domain-like"/>
    <property type="match status" value="1"/>
</dbReference>
<dbReference type="InterPro" id="IPR015815">
    <property type="entry name" value="HIBADH-related"/>
</dbReference>
<dbReference type="Gene3D" id="3.40.50.720">
    <property type="entry name" value="NAD(P)-binding Rossmann-like Domain"/>
    <property type="match status" value="1"/>
</dbReference>
<dbReference type="PIRSF" id="PIRSF000103">
    <property type="entry name" value="HIBADH"/>
    <property type="match status" value="1"/>
</dbReference>
<keyword evidence="6" id="KW-1185">Reference proteome</keyword>
<keyword evidence="1" id="KW-0560">Oxidoreductase</keyword>
<dbReference type="SUPFAM" id="SSF51735">
    <property type="entry name" value="NAD(P)-binding Rossmann-fold domains"/>
    <property type="match status" value="1"/>
</dbReference>
<dbReference type="EMBL" id="JAOVQO010000053">
    <property type="protein sequence ID" value="MCU9850644.1"/>
    <property type="molecule type" value="Genomic_DNA"/>
</dbReference>
<keyword evidence="2" id="KW-0520">NAD</keyword>
<dbReference type="Pfam" id="PF03446">
    <property type="entry name" value="NAD_binding_2"/>
    <property type="match status" value="1"/>
</dbReference>
<dbReference type="InterPro" id="IPR036291">
    <property type="entry name" value="NAD(P)-bd_dom_sf"/>
</dbReference>
<feature type="domain" description="3-hydroxyisobutyrate dehydrogenase-like NAD-binding" evidence="4">
    <location>
        <begin position="170"/>
        <end position="268"/>
    </location>
</feature>
<dbReference type="PROSITE" id="PS00895">
    <property type="entry name" value="3_HYDROXYISOBUT_DH"/>
    <property type="match status" value="1"/>
</dbReference>
<dbReference type="Pfam" id="PF14833">
    <property type="entry name" value="NAD_binding_11"/>
    <property type="match status" value="1"/>
</dbReference>
<reference evidence="5 6" key="1">
    <citation type="submission" date="2022-10" db="EMBL/GenBank/DDBJ databases">
        <title>Defluviimonas sp. nov., isolated from ocean surface sediments.</title>
        <authorList>
            <person name="He W."/>
            <person name="Wang L."/>
            <person name="Zhang D.-F."/>
        </authorList>
    </citation>
    <scope>NUCLEOTIDE SEQUENCE [LARGE SCALE GENOMIC DNA]</scope>
    <source>
        <strain evidence="5 6">WL0024</strain>
    </source>
</reference>
<organism evidence="5 6">
    <name type="scientific">Albidovulum salinarum</name>
    <dbReference type="NCBI Taxonomy" id="2984153"/>
    <lineage>
        <taxon>Bacteria</taxon>
        <taxon>Pseudomonadati</taxon>
        <taxon>Pseudomonadota</taxon>
        <taxon>Alphaproteobacteria</taxon>
        <taxon>Rhodobacterales</taxon>
        <taxon>Paracoccaceae</taxon>
        <taxon>Albidovulum</taxon>
    </lineage>
</organism>
<dbReference type="Gene3D" id="1.10.1040.10">
    <property type="entry name" value="N-(1-d-carboxylethyl)-l-norvaline Dehydrogenase, domain 2"/>
    <property type="match status" value="1"/>
</dbReference>
<dbReference type="InterPro" id="IPR008927">
    <property type="entry name" value="6-PGluconate_DH-like_C_sf"/>
</dbReference>
<name>A0ABT2XB65_9RHOB</name>
<dbReference type="Proteomes" id="UP001209535">
    <property type="component" value="Unassembled WGS sequence"/>
</dbReference>
<gene>
    <name evidence="5" type="ORF">OEZ60_22005</name>
</gene>
<feature type="domain" description="6-phosphogluconate dehydrogenase NADP-binding" evidence="3">
    <location>
        <begin position="9"/>
        <end position="167"/>
    </location>
</feature>
<dbReference type="InterPro" id="IPR013328">
    <property type="entry name" value="6PGD_dom2"/>
</dbReference>
<comment type="caution">
    <text evidence="5">The sequence shown here is derived from an EMBL/GenBank/DDBJ whole genome shotgun (WGS) entry which is preliminary data.</text>
</comment>
<protein>
    <submittedName>
        <fullName evidence="5">NAD(P)-dependent oxidoreductase</fullName>
    </submittedName>
</protein>
<dbReference type="InterPro" id="IPR002204">
    <property type="entry name" value="3-OH-isobutyrate_DH-rel_CS"/>
</dbReference>
<dbReference type="InterPro" id="IPR006115">
    <property type="entry name" value="6PGDH_NADP-bd"/>
</dbReference>
<evidence type="ECO:0000313" key="6">
    <source>
        <dbReference type="Proteomes" id="UP001209535"/>
    </source>
</evidence>
<evidence type="ECO:0000256" key="1">
    <source>
        <dbReference type="ARBA" id="ARBA00023002"/>
    </source>
</evidence>
<proteinExistence type="predicted"/>
<dbReference type="InterPro" id="IPR029154">
    <property type="entry name" value="HIBADH-like_NADP-bd"/>
</dbReference>
<evidence type="ECO:0000259" key="3">
    <source>
        <dbReference type="Pfam" id="PF03446"/>
    </source>
</evidence>
<evidence type="ECO:0000313" key="5">
    <source>
        <dbReference type="EMBL" id="MCU9850644.1"/>
    </source>
</evidence>
<evidence type="ECO:0000259" key="4">
    <source>
        <dbReference type="Pfam" id="PF14833"/>
    </source>
</evidence>
<evidence type="ECO:0000256" key="2">
    <source>
        <dbReference type="ARBA" id="ARBA00023027"/>
    </source>
</evidence>
<dbReference type="PANTHER" id="PTHR22981:SF7">
    <property type="entry name" value="3-HYDROXYISOBUTYRATE DEHYDROGENASE, MITOCHONDRIAL"/>
    <property type="match status" value="1"/>
</dbReference>
<dbReference type="RefSeq" id="WP_263340975.1">
    <property type="nucleotide sequence ID" value="NZ_JAOVQO010000053.1"/>
</dbReference>
<sequence length="298" mass="30479">MTCSAGERFGFIGLGNMGGPMAGNLLKQAGRLLAHDLDANRIRELAHAGATAASDSAAVARESSLILTSLPGPKEVEDIAFGPSGLIETMAPGCLWIDTSTSDPALARGIADAARARGADFADAPVTGGVAGARDSTLKFMVGATPDVMDRAHPVLMAMGAQVIHAGAAGSGCALKLVVNFLGIAHTALAAEALTFGLAAGLETETMLATLAGSWGDNAMLRDTVGTAAEGHWGFARNLALKDMALARASAATMSARTDLMTALHVLLTADSGTSGDLWEIVREYEKASGTRIAGYRR</sequence>